<reference evidence="4" key="1">
    <citation type="submission" date="2025-08" db="UniProtKB">
        <authorList>
            <consortium name="Ensembl"/>
        </authorList>
    </citation>
    <scope>IDENTIFICATION</scope>
</reference>
<evidence type="ECO:0000313" key="4">
    <source>
        <dbReference type="Ensembl" id="ENSSDUP00000008781.1"/>
    </source>
</evidence>
<feature type="domain" description="Helically-extended SH3" evidence="3">
    <location>
        <begin position="661"/>
        <end position="727"/>
    </location>
</feature>
<reference evidence="4" key="2">
    <citation type="submission" date="2025-09" db="UniProtKB">
        <authorList>
            <consortium name="Ensembl"/>
        </authorList>
    </citation>
    <scope>IDENTIFICATION</scope>
</reference>
<dbReference type="Proteomes" id="UP000261420">
    <property type="component" value="Unplaced"/>
</dbReference>
<dbReference type="InterPro" id="IPR043443">
    <property type="entry name" value="FYB1/2-like"/>
</dbReference>
<dbReference type="FunFam" id="2.30.30.40:FF:000307">
    <property type="entry name" value="Predicted protein"/>
    <property type="match status" value="1"/>
</dbReference>
<feature type="region of interest" description="Disordered" evidence="2">
    <location>
        <begin position="126"/>
        <end position="148"/>
    </location>
</feature>
<dbReference type="STRING" id="41447.ENSSDUP00000008781"/>
<dbReference type="AlphaFoldDB" id="A0A3B4TR96"/>
<feature type="region of interest" description="Disordered" evidence="2">
    <location>
        <begin position="323"/>
        <end position="374"/>
    </location>
</feature>
<dbReference type="InterPro" id="IPR036028">
    <property type="entry name" value="SH3-like_dom_sf"/>
</dbReference>
<dbReference type="Gene3D" id="2.30.30.40">
    <property type="entry name" value="SH3 Domains"/>
    <property type="match status" value="1"/>
</dbReference>
<evidence type="ECO:0000259" key="3">
    <source>
        <dbReference type="Pfam" id="PF14603"/>
    </source>
</evidence>
<dbReference type="PANTHER" id="PTHR16830">
    <property type="entry name" value="SH2 CONTAINING ADAPTOR PRAM-1 RELATED"/>
    <property type="match status" value="1"/>
</dbReference>
<dbReference type="GeneTree" id="ENSGT00530000063460"/>
<feature type="region of interest" description="Disordered" evidence="2">
    <location>
        <begin position="593"/>
        <end position="661"/>
    </location>
</feature>
<dbReference type="PANTHER" id="PTHR16830:SF20">
    <property type="entry name" value="SI:CH211-188C16.1-RELATED"/>
    <property type="match status" value="1"/>
</dbReference>
<dbReference type="Pfam" id="PF14603">
    <property type="entry name" value="hSH3"/>
    <property type="match status" value="1"/>
</dbReference>
<protein>
    <submittedName>
        <fullName evidence="4">Si:ch211-188c16.1</fullName>
    </submittedName>
</protein>
<organism evidence="4 5">
    <name type="scientific">Seriola dumerili</name>
    <name type="common">Greater amberjack</name>
    <name type="synonym">Caranx dumerili</name>
    <dbReference type="NCBI Taxonomy" id="41447"/>
    <lineage>
        <taxon>Eukaryota</taxon>
        <taxon>Metazoa</taxon>
        <taxon>Chordata</taxon>
        <taxon>Craniata</taxon>
        <taxon>Vertebrata</taxon>
        <taxon>Euteleostomi</taxon>
        <taxon>Actinopterygii</taxon>
        <taxon>Neopterygii</taxon>
        <taxon>Teleostei</taxon>
        <taxon>Neoteleostei</taxon>
        <taxon>Acanthomorphata</taxon>
        <taxon>Carangaria</taxon>
        <taxon>Carangiformes</taxon>
        <taxon>Carangidae</taxon>
        <taxon>Seriola</taxon>
    </lineage>
</organism>
<evidence type="ECO:0000256" key="1">
    <source>
        <dbReference type="ARBA" id="ARBA00022553"/>
    </source>
</evidence>
<feature type="compositionally biased region" description="Basic and acidic residues" evidence="2">
    <location>
        <begin position="620"/>
        <end position="661"/>
    </location>
</feature>
<accession>A0A3B4TR96</accession>
<dbReference type="GO" id="GO:0007229">
    <property type="term" value="P:integrin-mediated signaling pathway"/>
    <property type="evidence" value="ECO:0007669"/>
    <property type="project" value="InterPro"/>
</dbReference>
<dbReference type="Ensembl" id="ENSSDUT00000008951.1">
    <property type="protein sequence ID" value="ENSSDUP00000008781.1"/>
    <property type="gene ID" value="ENSSDUG00000006420.1"/>
</dbReference>
<feature type="region of interest" description="Disordered" evidence="2">
    <location>
        <begin position="81"/>
        <end position="108"/>
    </location>
</feature>
<sequence>MIYFFMEAPINFKALRAKFQEEALLAQCKAGRPAVAEKPKLLPPPGGHCSSMVSSISIAVENKTPVVPRVIFRDGLRASGGKRPISFPPQLQQTSPLSQPANGDSTTRQSLKVRHMPLVLPVQPVKEQKVEPPLRKEHKLEPEPGKEILPQTKIKKKGLLLPFKSAKASKVSGENGEEPTYADLTTRPSSAPGELPSVEKQTTEDRVSLQSDQSTAECPLSSPDIPITPPSAETSVDSDSRIISTLERAKKKFSRRQMLISTKHKNFRSPDYNSKDKAFPSPPKNTDSVGSDLPMPPPVCLPHLACISARPFFKANSAHKSALTKQFGRGQAELPSVRTGEPHPAPAPPKKPLPDLRSLGPLPAKPPRPPLLDLSRYHLPTVHEVSPGLSQAPTEEPESELPSISNPLLDAPEFPEFENSEIETAEGEAVAVAPLELEALDFDLPIPADFGVTDFVASHPDLSVCDHAEPSASCIIQDLNLGSQNIIPLDPASFPEPINLSEFPEPAAPEQWSQSEEAIVDPLSKSQAGEADLGAAECHSFPEEAELNSHTELNDGIQPHPNVSQDSYYETCDNVYEDVENVNKFILGQNSRKRKAGLKNPYADNHPMKEEACNIWPRNPCKERQSPNTADFKEQKKREKQRLEKEKKEQKEREKKENEMKKKFKVTGDEEPMYHAKVMVASKVRKNDLPVKSGDTVSIIRTTNCPKGKWLARDVNHKYGYISVMNVELNIKEMLELGKKAQAAGRGGNLEGDTISIGSRSSSHLVLTSSFTDDSEEWACEDETLSPSNESHYFPQQTSSMSELCKYIFCPYLKSMRTGDPHLLQPSGLKGNALPVVTLCYALTYGRQKHAFDVHFYHAISSLPSSLPLSYCPCVTRPLPFLTQPTSALHVLALTACGHVSAQHTLSDANLEDLHTQTRHEALQKLAIFFQHSKDEFVDVTDGEGATPTNAEPPNFLCAVEEPPYPEQEVDFTELELLPPPPLYADTF</sequence>
<keyword evidence="1" id="KW-0597">Phosphoprotein</keyword>
<feature type="region of interest" description="Disordered" evidence="2">
    <location>
        <begin position="262"/>
        <end position="293"/>
    </location>
</feature>
<name>A0A3B4TR96_SERDU</name>
<evidence type="ECO:0000256" key="2">
    <source>
        <dbReference type="SAM" id="MobiDB-lite"/>
    </source>
</evidence>
<dbReference type="GO" id="GO:0072659">
    <property type="term" value="P:protein localization to plasma membrane"/>
    <property type="evidence" value="ECO:0007669"/>
    <property type="project" value="TreeGrafter"/>
</dbReference>
<dbReference type="GO" id="GO:0005886">
    <property type="term" value="C:plasma membrane"/>
    <property type="evidence" value="ECO:0007669"/>
    <property type="project" value="InterPro"/>
</dbReference>
<dbReference type="GO" id="GO:0050852">
    <property type="term" value="P:T cell receptor signaling pathway"/>
    <property type="evidence" value="ECO:0007669"/>
    <property type="project" value="TreeGrafter"/>
</dbReference>
<feature type="region of interest" description="Disordered" evidence="2">
    <location>
        <begin position="166"/>
        <end position="238"/>
    </location>
</feature>
<keyword evidence="5" id="KW-1185">Reference proteome</keyword>
<feature type="compositionally biased region" description="Low complexity" evidence="2">
    <location>
        <begin position="88"/>
        <end position="100"/>
    </location>
</feature>
<dbReference type="SUPFAM" id="SSF50044">
    <property type="entry name" value="SH3-domain"/>
    <property type="match status" value="1"/>
</dbReference>
<feature type="compositionally biased region" description="Basic and acidic residues" evidence="2">
    <location>
        <begin position="126"/>
        <end position="146"/>
    </location>
</feature>
<dbReference type="InterPro" id="IPR029294">
    <property type="entry name" value="hSH3"/>
</dbReference>
<proteinExistence type="predicted"/>
<evidence type="ECO:0000313" key="5">
    <source>
        <dbReference type="Proteomes" id="UP000261420"/>
    </source>
</evidence>